<dbReference type="InterPro" id="IPR047215">
    <property type="entry name" value="Galactose_mutarotase-like"/>
</dbReference>
<reference evidence="12" key="1">
    <citation type="submission" date="2020-10" db="EMBL/GenBank/DDBJ databases">
        <authorList>
            <person name="Gilroy R."/>
        </authorList>
    </citation>
    <scope>NUCLEOTIDE SEQUENCE</scope>
    <source>
        <strain evidence="12">CHK199-13235</strain>
    </source>
</reference>
<feature type="binding site" evidence="11">
    <location>
        <begin position="176"/>
        <end position="178"/>
    </location>
    <ligand>
        <name>beta-D-galactose</name>
        <dbReference type="ChEBI" id="CHEBI:27667"/>
    </ligand>
</feature>
<dbReference type="GO" id="GO:0006006">
    <property type="term" value="P:glucose metabolic process"/>
    <property type="evidence" value="ECO:0007669"/>
    <property type="project" value="TreeGrafter"/>
</dbReference>
<dbReference type="InterPro" id="IPR008183">
    <property type="entry name" value="Aldose_1/G6P_1-epimerase"/>
</dbReference>
<dbReference type="InterPro" id="IPR018052">
    <property type="entry name" value="Ald1_epimerase_CS"/>
</dbReference>
<comment type="pathway">
    <text evidence="2 8">Carbohydrate metabolism; hexose metabolism.</text>
</comment>
<evidence type="ECO:0000313" key="12">
    <source>
        <dbReference type="EMBL" id="HIS77125.1"/>
    </source>
</evidence>
<comment type="catalytic activity">
    <reaction evidence="1 8">
        <text>alpha-D-glucose = beta-D-glucose</text>
        <dbReference type="Rhea" id="RHEA:10264"/>
        <dbReference type="ChEBI" id="CHEBI:15903"/>
        <dbReference type="ChEBI" id="CHEBI:17925"/>
        <dbReference type="EC" id="5.1.3.3"/>
    </reaction>
</comment>
<evidence type="ECO:0000313" key="13">
    <source>
        <dbReference type="Proteomes" id="UP000824002"/>
    </source>
</evidence>
<dbReference type="Gene3D" id="2.70.98.10">
    <property type="match status" value="1"/>
</dbReference>
<dbReference type="InterPro" id="IPR014718">
    <property type="entry name" value="GH-type_carb-bd"/>
</dbReference>
<dbReference type="GO" id="GO:0033499">
    <property type="term" value="P:galactose catabolic process via UDP-galactose, Leloir pathway"/>
    <property type="evidence" value="ECO:0007669"/>
    <property type="project" value="TreeGrafter"/>
</dbReference>
<sequence>MTTIMKEPFGVTASGQAVERYVLDNGSAKAGILTYGGAVQFLMVPDRNGKLTDVVLGYDTLADYEKGDKYLGALIGRHGNRIGGAKFTLNGKEYELFANDNGNHLHGGKCGFDKKVWTAKACGSSLELTYVSPDGEEGYPGNLTVTVTYTLTDNNTLVLDYKAKSDADTVCNLTNHSYFNLAGQDSGDVLNQKIQVFGSYYTMTDEKSIPTGVIAAVDGTPMDLRELTRIGDHIDDSFEQLSWAGGYDNNWMIDGQPGTLRKMAYAVDEGTGITLTGFTTLPAMQFYAGNYLDGVIPGKGKSTNGRRWGFCLESQYCPNALHCPNFIQPVLKAGEEFHAVTAYQFETLK</sequence>
<keyword evidence="7 8" id="KW-0119">Carbohydrate metabolism</keyword>
<dbReference type="NCBIfam" id="NF008277">
    <property type="entry name" value="PRK11055.1"/>
    <property type="match status" value="1"/>
</dbReference>
<dbReference type="SUPFAM" id="SSF74650">
    <property type="entry name" value="Galactose mutarotase-like"/>
    <property type="match status" value="1"/>
</dbReference>
<feature type="binding site" evidence="10">
    <location>
        <position position="248"/>
    </location>
    <ligand>
        <name>beta-D-galactose</name>
        <dbReference type="ChEBI" id="CHEBI:27667"/>
    </ligand>
</feature>
<dbReference type="Pfam" id="PF01263">
    <property type="entry name" value="Aldose_epim"/>
    <property type="match status" value="1"/>
</dbReference>
<dbReference type="PANTHER" id="PTHR10091">
    <property type="entry name" value="ALDOSE-1-EPIMERASE"/>
    <property type="match status" value="1"/>
</dbReference>
<comment type="similarity">
    <text evidence="3 8">Belongs to the aldose epimerase family.</text>
</comment>
<dbReference type="EMBL" id="DVJP01000066">
    <property type="protein sequence ID" value="HIS77125.1"/>
    <property type="molecule type" value="Genomic_DNA"/>
</dbReference>
<dbReference type="EC" id="5.1.3.3" evidence="4 8"/>
<name>A0A9D1FPT1_9FIRM</name>
<evidence type="ECO:0000256" key="1">
    <source>
        <dbReference type="ARBA" id="ARBA00001614"/>
    </source>
</evidence>
<evidence type="ECO:0000256" key="2">
    <source>
        <dbReference type="ARBA" id="ARBA00005028"/>
    </source>
</evidence>
<evidence type="ECO:0000256" key="9">
    <source>
        <dbReference type="PIRSR" id="PIRSR005096-1"/>
    </source>
</evidence>
<dbReference type="GO" id="GO:0030246">
    <property type="term" value="F:carbohydrate binding"/>
    <property type="evidence" value="ECO:0007669"/>
    <property type="project" value="InterPro"/>
</dbReference>
<evidence type="ECO:0000256" key="4">
    <source>
        <dbReference type="ARBA" id="ARBA00013185"/>
    </source>
</evidence>
<comment type="caution">
    <text evidence="12">The sequence shown here is derived from an EMBL/GenBank/DDBJ whole genome shotgun (WGS) entry which is preliminary data.</text>
</comment>
<gene>
    <name evidence="12" type="ORF">IAB51_10030</name>
</gene>
<keyword evidence="6 8" id="KW-0413">Isomerase</keyword>
<dbReference type="AlphaFoldDB" id="A0A9D1FPT1"/>
<dbReference type="InterPro" id="IPR015443">
    <property type="entry name" value="Aldose_1-epimerase"/>
</dbReference>
<organism evidence="12 13">
    <name type="scientific">Candidatus Merdivicinus excrementipullorum</name>
    <dbReference type="NCBI Taxonomy" id="2840867"/>
    <lineage>
        <taxon>Bacteria</taxon>
        <taxon>Bacillati</taxon>
        <taxon>Bacillota</taxon>
        <taxon>Clostridia</taxon>
        <taxon>Eubacteriales</taxon>
        <taxon>Oscillospiraceae</taxon>
        <taxon>Oscillospiraceae incertae sedis</taxon>
        <taxon>Candidatus Merdivicinus</taxon>
    </lineage>
</organism>
<dbReference type="Proteomes" id="UP000824002">
    <property type="component" value="Unassembled WGS sequence"/>
</dbReference>
<reference evidence="12" key="2">
    <citation type="journal article" date="2021" name="PeerJ">
        <title>Extensive microbial diversity within the chicken gut microbiome revealed by metagenomics and culture.</title>
        <authorList>
            <person name="Gilroy R."/>
            <person name="Ravi A."/>
            <person name="Getino M."/>
            <person name="Pursley I."/>
            <person name="Horton D.L."/>
            <person name="Alikhan N.F."/>
            <person name="Baker D."/>
            <person name="Gharbi K."/>
            <person name="Hall N."/>
            <person name="Watson M."/>
            <person name="Adriaenssens E.M."/>
            <person name="Foster-Nyarko E."/>
            <person name="Jarju S."/>
            <person name="Secka A."/>
            <person name="Antonio M."/>
            <person name="Oren A."/>
            <person name="Chaudhuri R.R."/>
            <person name="La Ragione R."/>
            <person name="Hildebrand F."/>
            <person name="Pallen M.J."/>
        </authorList>
    </citation>
    <scope>NUCLEOTIDE SEQUENCE</scope>
    <source>
        <strain evidence="12">CHK199-13235</strain>
    </source>
</reference>
<feature type="binding site" evidence="11">
    <location>
        <begin position="80"/>
        <end position="81"/>
    </location>
    <ligand>
        <name>beta-D-galactose</name>
        <dbReference type="ChEBI" id="CHEBI:27667"/>
    </ligand>
</feature>
<evidence type="ECO:0000256" key="3">
    <source>
        <dbReference type="ARBA" id="ARBA00006206"/>
    </source>
</evidence>
<feature type="active site" description="Proton donor" evidence="9">
    <location>
        <position position="176"/>
    </location>
</feature>
<dbReference type="CDD" id="cd09019">
    <property type="entry name" value="galactose_mutarotase_like"/>
    <property type="match status" value="1"/>
</dbReference>
<dbReference type="InterPro" id="IPR011013">
    <property type="entry name" value="Gal_mutarotase_sf_dom"/>
</dbReference>
<evidence type="ECO:0000256" key="10">
    <source>
        <dbReference type="PIRSR" id="PIRSR005096-2"/>
    </source>
</evidence>
<evidence type="ECO:0000256" key="6">
    <source>
        <dbReference type="ARBA" id="ARBA00023235"/>
    </source>
</evidence>
<evidence type="ECO:0000256" key="7">
    <source>
        <dbReference type="ARBA" id="ARBA00023277"/>
    </source>
</evidence>
<proteinExistence type="inferred from homology"/>
<evidence type="ECO:0000256" key="5">
    <source>
        <dbReference type="ARBA" id="ARBA00014165"/>
    </source>
</evidence>
<evidence type="ECO:0000256" key="8">
    <source>
        <dbReference type="PIRNR" id="PIRNR005096"/>
    </source>
</evidence>
<feature type="active site" description="Proton acceptor" evidence="9">
    <location>
        <position position="313"/>
    </location>
</feature>
<evidence type="ECO:0000256" key="11">
    <source>
        <dbReference type="PIRSR" id="PIRSR005096-3"/>
    </source>
</evidence>
<dbReference type="GO" id="GO:0004034">
    <property type="term" value="F:aldose 1-epimerase activity"/>
    <property type="evidence" value="ECO:0007669"/>
    <property type="project" value="UniProtKB-EC"/>
</dbReference>
<accession>A0A9D1FPT1</accession>
<protein>
    <recommendedName>
        <fullName evidence="5 8">Aldose 1-epimerase</fullName>
        <ecNumber evidence="4 8">5.1.3.3</ecNumber>
    </recommendedName>
</protein>
<dbReference type="PROSITE" id="PS00545">
    <property type="entry name" value="ALDOSE_1_EPIMERASE"/>
    <property type="match status" value="1"/>
</dbReference>
<dbReference type="PANTHER" id="PTHR10091:SF0">
    <property type="entry name" value="GALACTOSE MUTAROTASE"/>
    <property type="match status" value="1"/>
</dbReference>
<dbReference type="PIRSF" id="PIRSF005096">
    <property type="entry name" value="GALM"/>
    <property type="match status" value="1"/>
</dbReference>